<feature type="non-terminal residue" evidence="2">
    <location>
        <position position="1"/>
    </location>
</feature>
<proteinExistence type="predicted"/>
<gene>
    <name evidence="2" type="ORF">H1R20_g12831</name>
</gene>
<evidence type="ECO:0000313" key="3">
    <source>
        <dbReference type="Proteomes" id="UP001140091"/>
    </source>
</evidence>
<reference evidence="2" key="1">
    <citation type="submission" date="2022-06" db="EMBL/GenBank/DDBJ databases">
        <title>Genome Sequence of Candolleomyces eurysporus.</title>
        <authorList>
            <person name="Buettner E."/>
        </authorList>
    </citation>
    <scope>NUCLEOTIDE SEQUENCE</scope>
    <source>
        <strain evidence="2">VTCC 930004</strain>
    </source>
</reference>
<organism evidence="2 3">
    <name type="scientific">Candolleomyces eurysporus</name>
    <dbReference type="NCBI Taxonomy" id="2828524"/>
    <lineage>
        <taxon>Eukaryota</taxon>
        <taxon>Fungi</taxon>
        <taxon>Dikarya</taxon>
        <taxon>Basidiomycota</taxon>
        <taxon>Agaricomycotina</taxon>
        <taxon>Agaricomycetes</taxon>
        <taxon>Agaricomycetidae</taxon>
        <taxon>Agaricales</taxon>
        <taxon>Agaricineae</taxon>
        <taxon>Psathyrellaceae</taxon>
        <taxon>Candolleomyces</taxon>
    </lineage>
</organism>
<dbReference type="AlphaFoldDB" id="A0A9W8J4D5"/>
<name>A0A9W8J4D5_9AGAR</name>
<protein>
    <submittedName>
        <fullName evidence="2">Uncharacterized protein</fullName>
    </submittedName>
</protein>
<dbReference type="OrthoDB" id="2963168at2759"/>
<dbReference type="EMBL" id="JANBPK010001234">
    <property type="protein sequence ID" value="KAJ2924250.1"/>
    <property type="molecule type" value="Genomic_DNA"/>
</dbReference>
<sequence>MFPITSFNVEGAHDPTVGLVNGQLSISGNLFRRQVFTPVIDQFSNYPKSNPLKSTSLYMLATSEHSKQRVEATSHDQVLQISQSPSDSSSVATLYTSDSSRNMRYTDEAPFWPTFH</sequence>
<comment type="caution">
    <text evidence="2">The sequence shown here is derived from an EMBL/GenBank/DDBJ whole genome shotgun (WGS) entry which is preliminary data.</text>
</comment>
<evidence type="ECO:0000256" key="1">
    <source>
        <dbReference type="SAM" id="MobiDB-lite"/>
    </source>
</evidence>
<feature type="region of interest" description="Disordered" evidence="1">
    <location>
        <begin position="69"/>
        <end position="99"/>
    </location>
</feature>
<evidence type="ECO:0000313" key="2">
    <source>
        <dbReference type="EMBL" id="KAJ2924250.1"/>
    </source>
</evidence>
<accession>A0A9W8J4D5</accession>
<keyword evidence="3" id="KW-1185">Reference proteome</keyword>
<dbReference type="Proteomes" id="UP001140091">
    <property type="component" value="Unassembled WGS sequence"/>
</dbReference>